<dbReference type="GO" id="GO:0006882">
    <property type="term" value="P:intracellular zinc ion homeostasis"/>
    <property type="evidence" value="ECO:0007669"/>
    <property type="project" value="TreeGrafter"/>
</dbReference>
<feature type="transmembrane region" description="Helical" evidence="8">
    <location>
        <begin position="201"/>
        <end position="220"/>
    </location>
</feature>
<reference evidence="11" key="1">
    <citation type="submission" date="2025-08" db="UniProtKB">
        <authorList>
            <consortium name="RefSeq"/>
        </authorList>
    </citation>
    <scope>IDENTIFICATION</scope>
</reference>
<keyword evidence="3 8" id="KW-0812">Transmembrane</keyword>
<organism evidence="10 11">
    <name type="scientific">Galendromus occidentalis</name>
    <name type="common">western predatory mite</name>
    <dbReference type="NCBI Taxonomy" id="34638"/>
    <lineage>
        <taxon>Eukaryota</taxon>
        <taxon>Metazoa</taxon>
        <taxon>Ecdysozoa</taxon>
        <taxon>Arthropoda</taxon>
        <taxon>Chelicerata</taxon>
        <taxon>Arachnida</taxon>
        <taxon>Acari</taxon>
        <taxon>Parasitiformes</taxon>
        <taxon>Mesostigmata</taxon>
        <taxon>Gamasina</taxon>
        <taxon>Phytoseioidea</taxon>
        <taxon>Phytoseiidae</taxon>
        <taxon>Typhlodrominae</taxon>
        <taxon>Galendromus</taxon>
    </lineage>
</organism>
<evidence type="ECO:0000256" key="4">
    <source>
        <dbReference type="ARBA" id="ARBA00022833"/>
    </source>
</evidence>
<dbReference type="Gene3D" id="1.20.1510.10">
    <property type="entry name" value="Cation efflux protein transmembrane domain"/>
    <property type="match status" value="1"/>
</dbReference>
<feature type="transmembrane region" description="Helical" evidence="8">
    <location>
        <begin position="114"/>
        <end position="134"/>
    </location>
</feature>
<proteinExistence type="inferred from homology"/>
<feature type="transmembrane region" description="Helical" evidence="8">
    <location>
        <begin position="12"/>
        <end position="31"/>
    </location>
</feature>
<dbReference type="Proteomes" id="UP000694867">
    <property type="component" value="Unplaced"/>
</dbReference>
<keyword evidence="6 8" id="KW-0472">Membrane</keyword>
<dbReference type="Pfam" id="PF01545">
    <property type="entry name" value="Cation_efflux"/>
    <property type="match status" value="1"/>
</dbReference>
<evidence type="ECO:0000256" key="5">
    <source>
        <dbReference type="ARBA" id="ARBA00022989"/>
    </source>
</evidence>
<evidence type="ECO:0000259" key="9">
    <source>
        <dbReference type="Pfam" id="PF01545"/>
    </source>
</evidence>
<evidence type="ECO:0000256" key="6">
    <source>
        <dbReference type="ARBA" id="ARBA00023136"/>
    </source>
</evidence>
<evidence type="ECO:0000256" key="3">
    <source>
        <dbReference type="ARBA" id="ARBA00022692"/>
    </source>
</evidence>
<dbReference type="SUPFAM" id="SSF161111">
    <property type="entry name" value="Cation efflux protein transmembrane domain-like"/>
    <property type="match status" value="1"/>
</dbReference>
<evidence type="ECO:0000256" key="7">
    <source>
        <dbReference type="SAM" id="MobiDB-lite"/>
    </source>
</evidence>
<feature type="region of interest" description="Disordered" evidence="7">
    <location>
        <begin position="380"/>
        <end position="410"/>
    </location>
</feature>
<feature type="transmembrane region" description="Helical" evidence="8">
    <location>
        <begin position="75"/>
        <end position="94"/>
    </location>
</feature>
<evidence type="ECO:0000313" key="11">
    <source>
        <dbReference type="RefSeq" id="XP_003747004.1"/>
    </source>
</evidence>
<sequence length="410" mass="46059">MECIKCTRATVLASIVFVFFVAQMIACYISQSLTLQMNTYHTLFNFMSLALIVYSQKTASSKTLRNTFGSARTEVVGTLCAVLFLYALCFSITTHSVQTLFHKEHEDVAPKYPLVILIFGALCLSLNLFCLVLIGGHDRGKHPGSHIVVRGNKLQVNFVERGSTQGIDVHKRMRYLSENGEEAPQIPDRKQIPIIKDILKCIRTTSSCFTVIVCSLVIIFAEDENYVKCADADLALITVAVIVVTFYPDLRNSALILLQSVPEDVKLDQLQQRMLIKFPELINLHDLHIWALNENHCIATIHVTLKLCHQEHFEKLSYRIEDFLYNNGIDSVTIQPEFCEVEPTGPVKCATKCDACTQQTCCIGERLDQNSVVFAQRRRQGSKESFIISPSTSQQAEERQSAPLTSEGTE</sequence>
<feature type="transmembrane region" description="Helical" evidence="8">
    <location>
        <begin position="232"/>
        <end position="250"/>
    </location>
</feature>
<dbReference type="InterPro" id="IPR027469">
    <property type="entry name" value="Cation_efflux_TMD_sf"/>
</dbReference>
<dbReference type="GO" id="GO:0010312">
    <property type="term" value="P:detoxification of zinc ion"/>
    <property type="evidence" value="ECO:0007669"/>
    <property type="project" value="TreeGrafter"/>
</dbReference>
<dbReference type="PANTHER" id="PTHR45820">
    <property type="entry name" value="FI23527P1"/>
    <property type="match status" value="1"/>
</dbReference>
<dbReference type="RefSeq" id="XP_003747004.1">
    <property type="nucleotide sequence ID" value="XM_003746956.2"/>
</dbReference>
<feature type="domain" description="Cation efflux protein transmembrane" evidence="9">
    <location>
        <begin position="11"/>
        <end position="258"/>
    </location>
</feature>
<protein>
    <submittedName>
        <fullName evidence="11">Zinc transporter 1</fullName>
    </submittedName>
</protein>
<gene>
    <name evidence="11" type="primary">LOC100902325</name>
</gene>
<dbReference type="InterPro" id="IPR002524">
    <property type="entry name" value="Cation_efflux"/>
</dbReference>
<comment type="subcellular location">
    <subcellularLocation>
        <location evidence="1">Membrane</location>
        <topology evidence="1">Multi-pass membrane protein</topology>
    </subcellularLocation>
</comment>
<keyword evidence="10" id="KW-1185">Reference proteome</keyword>
<dbReference type="GeneID" id="100902325"/>
<evidence type="ECO:0000256" key="2">
    <source>
        <dbReference type="ARBA" id="ARBA00008873"/>
    </source>
</evidence>
<evidence type="ECO:0000256" key="1">
    <source>
        <dbReference type="ARBA" id="ARBA00004141"/>
    </source>
</evidence>
<dbReference type="GO" id="GO:0016020">
    <property type="term" value="C:membrane"/>
    <property type="evidence" value="ECO:0007669"/>
    <property type="project" value="UniProtKB-SubCell"/>
</dbReference>
<dbReference type="NCBIfam" id="TIGR01297">
    <property type="entry name" value="CDF"/>
    <property type="match status" value="1"/>
</dbReference>
<evidence type="ECO:0000313" key="10">
    <source>
        <dbReference type="Proteomes" id="UP000694867"/>
    </source>
</evidence>
<keyword evidence="5 8" id="KW-1133">Transmembrane helix</keyword>
<dbReference type="GO" id="GO:0005385">
    <property type="term" value="F:zinc ion transmembrane transporter activity"/>
    <property type="evidence" value="ECO:0007669"/>
    <property type="project" value="TreeGrafter"/>
</dbReference>
<keyword evidence="4" id="KW-0862">Zinc</keyword>
<dbReference type="PANTHER" id="PTHR45820:SF9">
    <property type="entry name" value="FI23527P1"/>
    <property type="match status" value="1"/>
</dbReference>
<dbReference type="KEGG" id="goe:100902325"/>
<dbReference type="AlphaFoldDB" id="A0AAJ6VZX3"/>
<evidence type="ECO:0000256" key="8">
    <source>
        <dbReference type="SAM" id="Phobius"/>
    </source>
</evidence>
<accession>A0AAJ6VZX3</accession>
<name>A0AAJ6VZX3_9ACAR</name>
<comment type="similarity">
    <text evidence="2">Belongs to the cation diffusion facilitator (CDF) transporter (TC 2.A.4) family. SLC30A subfamily.</text>
</comment>
<feature type="transmembrane region" description="Helical" evidence="8">
    <location>
        <begin position="37"/>
        <end position="54"/>
    </location>
</feature>
<dbReference type="InterPro" id="IPR058533">
    <property type="entry name" value="Cation_efflux_TM"/>
</dbReference>